<accession>A0A318XSD4</accession>
<dbReference type="InterPro" id="IPR008792">
    <property type="entry name" value="PQQD"/>
</dbReference>
<dbReference type="AlphaFoldDB" id="A0A318XSD4"/>
<comment type="caution">
    <text evidence="1">The sequence shown here is derived from an EMBL/GenBank/DDBJ whole genome shotgun (WGS) entry which is preliminary data.</text>
</comment>
<dbReference type="InterPro" id="IPR041881">
    <property type="entry name" value="PqqD_sf"/>
</dbReference>
<dbReference type="Gene3D" id="1.10.10.1150">
    <property type="entry name" value="Coenzyme PQQ synthesis protein D (PqqD)"/>
    <property type="match status" value="1"/>
</dbReference>
<keyword evidence="2" id="KW-1185">Reference proteome</keyword>
<reference evidence="1 2" key="1">
    <citation type="submission" date="2018-06" db="EMBL/GenBank/DDBJ databases">
        <title>Genomic Encyclopedia of Type Strains, Phase I: the one thousand microbial genomes (KMG-I) project.</title>
        <authorList>
            <person name="Kyrpides N."/>
        </authorList>
    </citation>
    <scope>NUCLEOTIDE SEQUENCE [LARGE SCALE GENOMIC DNA]</scope>
    <source>
        <strain evidence="1 2">DSM 19573</strain>
    </source>
</reference>
<dbReference type="EMBL" id="QKMR01000003">
    <property type="protein sequence ID" value="PYG89484.1"/>
    <property type="molecule type" value="Genomic_DNA"/>
</dbReference>
<proteinExistence type="predicted"/>
<evidence type="ECO:0000313" key="2">
    <source>
        <dbReference type="Proteomes" id="UP000248132"/>
    </source>
</evidence>
<dbReference type="Pfam" id="PF05402">
    <property type="entry name" value="PqqD"/>
    <property type="match status" value="1"/>
</dbReference>
<gene>
    <name evidence="1" type="ORF">LY28_00703</name>
</gene>
<name>A0A318XSD4_9FIRM</name>
<protein>
    <submittedName>
        <fullName evidence="1">Coenzyme PQQ synthesis protein D (PqqD)</fullName>
    </submittedName>
</protein>
<dbReference type="RefSeq" id="WP_110460773.1">
    <property type="nucleotide sequence ID" value="NZ_QKMR01000003.1"/>
</dbReference>
<dbReference type="Proteomes" id="UP000248132">
    <property type="component" value="Unassembled WGS sequence"/>
</dbReference>
<dbReference type="OrthoDB" id="1752996at2"/>
<sequence length="89" mass="10055">MKIKSGFMLREIAGQSVVVPLGARVVEFNGIMTLSESGALLWRELEKNSTMEEMVELLLTEYSIDRETARNDVEQFVQSMLDSSLIENV</sequence>
<evidence type="ECO:0000313" key="1">
    <source>
        <dbReference type="EMBL" id="PYG89484.1"/>
    </source>
</evidence>
<organism evidence="1 2">
    <name type="scientific">Ruminiclostridium sufflavum DSM 19573</name>
    <dbReference type="NCBI Taxonomy" id="1121337"/>
    <lineage>
        <taxon>Bacteria</taxon>
        <taxon>Bacillati</taxon>
        <taxon>Bacillota</taxon>
        <taxon>Clostridia</taxon>
        <taxon>Eubacteriales</taxon>
        <taxon>Oscillospiraceae</taxon>
        <taxon>Ruminiclostridium</taxon>
    </lineage>
</organism>